<protein>
    <submittedName>
        <fullName evidence="2">Coiled-coil-helix-coiled-coil-helix domain-containing protein 10, mitochondrial</fullName>
    </submittedName>
</protein>
<accession>A0A194QSE8</accession>
<feature type="compositionally biased region" description="Low complexity" evidence="1">
    <location>
        <begin position="82"/>
        <end position="95"/>
    </location>
</feature>
<dbReference type="STRING" id="76193.A0A194QSE8"/>
<dbReference type="GO" id="GO:0007005">
    <property type="term" value="P:mitochondrion organization"/>
    <property type="evidence" value="ECO:0007669"/>
    <property type="project" value="InterPro"/>
</dbReference>
<dbReference type="PANTHER" id="PTHR13523">
    <property type="entry name" value="COILED-COIL-HELIX-COILED-COIL-HELIX DOMAIN CONTAINING 2/NUR77"/>
    <property type="match status" value="1"/>
</dbReference>
<evidence type="ECO:0000256" key="1">
    <source>
        <dbReference type="SAM" id="MobiDB-lite"/>
    </source>
</evidence>
<dbReference type="PROSITE" id="PS51808">
    <property type="entry name" value="CHCH"/>
    <property type="match status" value="1"/>
</dbReference>
<evidence type="ECO:0000313" key="2">
    <source>
        <dbReference type="EMBL" id="KPJ08448.1"/>
    </source>
</evidence>
<reference evidence="2 3" key="1">
    <citation type="journal article" date="2015" name="Nat. Commun.">
        <title>Outbred genome sequencing and CRISPR/Cas9 gene editing in butterflies.</title>
        <authorList>
            <person name="Li X."/>
            <person name="Fan D."/>
            <person name="Zhang W."/>
            <person name="Liu G."/>
            <person name="Zhang L."/>
            <person name="Zhao L."/>
            <person name="Fang X."/>
            <person name="Chen L."/>
            <person name="Dong Y."/>
            <person name="Chen Y."/>
            <person name="Ding Y."/>
            <person name="Zhao R."/>
            <person name="Feng M."/>
            <person name="Zhu Y."/>
            <person name="Feng Y."/>
            <person name="Jiang X."/>
            <person name="Zhu D."/>
            <person name="Xiang H."/>
            <person name="Feng X."/>
            <person name="Li S."/>
            <person name="Wang J."/>
            <person name="Zhang G."/>
            <person name="Kronforst M.R."/>
            <person name="Wang W."/>
        </authorList>
    </citation>
    <scope>NUCLEOTIDE SEQUENCE [LARGE SCALE GENOMIC DNA]</scope>
    <source>
        <strain evidence="2">Ya'a_city_454_Pm</strain>
        <tissue evidence="2">Whole body</tissue>
    </source>
</reference>
<dbReference type="InParanoid" id="A0A194QSE8"/>
<keyword evidence="3" id="KW-1185">Reference proteome</keyword>
<dbReference type="Proteomes" id="UP000053240">
    <property type="component" value="Unassembled WGS sequence"/>
</dbReference>
<dbReference type="GO" id="GO:0005634">
    <property type="term" value="C:nucleus"/>
    <property type="evidence" value="ECO:0007669"/>
    <property type="project" value="TreeGrafter"/>
</dbReference>
<feature type="region of interest" description="Disordered" evidence="1">
    <location>
        <begin position="1"/>
        <end position="43"/>
    </location>
</feature>
<gene>
    <name evidence="2" type="ORF">RR48_12201</name>
</gene>
<evidence type="ECO:0000313" key="3">
    <source>
        <dbReference type="Proteomes" id="UP000053240"/>
    </source>
</evidence>
<name>A0A194QSE8_PAPMA</name>
<organism evidence="2 3">
    <name type="scientific">Papilio machaon</name>
    <name type="common">Old World swallowtail butterfly</name>
    <dbReference type="NCBI Taxonomy" id="76193"/>
    <lineage>
        <taxon>Eukaryota</taxon>
        <taxon>Metazoa</taxon>
        <taxon>Ecdysozoa</taxon>
        <taxon>Arthropoda</taxon>
        <taxon>Hexapoda</taxon>
        <taxon>Insecta</taxon>
        <taxon>Pterygota</taxon>
        <taxon>Neoptera</taxon>
        <taxon>Endopterygota</taxon>
        <taxon>Lepidoptera</taxon>
        <taxon>Glossata</taxon>
        <taxon>Ditrysia</taxon>
        <taxon>Papilionoidea</taxon>
        <taxon>Papilionidae</taxon>
        <taxon>Papilioninae</taxon>
        <taxon>Papilio</taxon>
    </lineage>
</organism>
<feature type="compositionally biased region" description="Pro residues" evidence="1">
    <location>
        <begin position="9"/>
        <end position="34"/>
    </location>
</feature>
<dbReference type="EMBL" id="KQ461154">
    <property type="protein sequence ID" value="KPJ08448.1"/>
    <property type="molecule type" value="Genomic_DNA"/>
</dbReference>
<dbReference type="PANTHER" id="PTHR13523:SF2">
    <property type="entry name" value="COILED-COIL-HELIX-COILED-COIL-HELIX DOMAIN CONTAINING 2, ISOFORM A-RELATED"/>
    <property type="match status" value="1"/>
</dbReference>
<dbReference type="InterPro" id="IPR055304">
    <property type="entry name" value="CHCHD2/10-like"/>
</dbReference>
<sequence length="304" mass="31591">MPRRGRSASPPPAPQRRAAPPPSNVPAHAPPSSPGPVHAQPQQPSLFGQMAATAGGVAVGSAVGHMAGSALTGMFSGGSSEPAPQQQAPAAQPVYNQAQPAQGPCAWEIKQFIECAQQQHDLSLCEGFNEALRQSRYSRSQTQAPAHPPQIVVTPMPRRSVFRDAAAIAGGVTVGTAVGHVAGEAITSLFSGPRRHEVVEALPRGYQPGAEPSGPCAYEIAQFLHCATNSAELSECAAFNEALRECKRRNSHNRISHSMRCASLGLGSAAGAGRSAASAVCLQSTYPRPPATVTTDLRAPHPIM</sequence>
<proteinExistence type="predicted"/>
<feature type="region of interest" description="Disordered" evidence="1">
    <location>
        <begin position="75"/>
        <end position="95"/>
    </location>
</feature>
<dbReference type="AlphaFoldDB" id="A0A194QSE8"/>
<dbReference type="GO" id="GO:0005739">
    <property type="term" value="C:mitochondrion"/>
    <property type="evidence" value="ECO:0007669"/>
    <property type="project" value="TreeGrafter"/>
</dbReference>